<keyword evidence="4" id="KW-1185">Reference proteome</keyword>
<gene>
    <name evidence="3" type="ORF">GCM10009431_12860</name>
</gene>
<dbReference type="PANTHER" id="PTHR43689:SF8">
    <property type="entry name" value="ALPHA_BETA-HYDROLASES SUPERFAMILY PROTEIN"/>
    <property type="match status" value="1"/>
</dbReference>
<feature type="chain" id="PRO_5045750927" evidence="1">
    <location>
        <begin position="25"/>
        <end position="275"/>
    </location>
</feature>
<keyword evidence="1" id="KW-0732">Signal</keyword>
<evidence type="ECO:0000313" key="4">
    <source>
        <dbReference type="Proteomes" id="UP001500736"/>
    </source>
</evidence>
<dbReference type="Gene3D" id="3.40.50.1820">
    <property type="entry name" value="alpha/beta hydrolase"/>
    <property type="match status" value="1"/>
</dbReference>
<evidence type="ECO:0000259" key="2">
    <source>
        <dbReference type="Pfam" id="PF00561"/>
    </source>
</evidence>
<evidence type="ECO:0000313" key="3">
    <source>
        <dbReference type="EMBL" id="GAA0741582.1"/>
    </source>
</evidence>
<feature type="domain" description="AB hydrolase-1" evidence="2">
    <location>
        <begin position="74"/>
        <end position="173"/>
    </location>
</feature>
<organism evidence="3 4">
    <name type="scientific">Gaetbulibacter jejuensis</name>
    <dbReference type="NCBI Taxonomy" id="584607"/>
    <lineage>
        <taxon>Bacteria</taxon>
        <taxon>Pseudomonadati</taxon>
        <taxon>Bacteroidota</taxon>
        <taxon>Flavobacteriia</taxon>
        <taxon>Flavobacteriales</taxon>
        <taxon>Flavobacteriaceae</taxon>
        <taxon>Gaetbulibacter</taxon>
    </lineage>
</organism>
<reference evidence="3 4" key="1">
    <citation type="journal article" date="2019" name="Int. J. Syst. Evol. Microbiol.">
        <title>The Global Catalogue of Microorganisms (GCM) 10K type strain sequencing project: providing services to taxonomists for standard genome sequencing and annotation.</title>
        <authorList>
            <consortium name="The Broad Institute Genomics Platform"/>
            <consortium name="The Broad Institute Genome Sequencing Center for Infectious Disease"/>
            <person name="Wu L."/>
            <person name="Ma J."/>
        </authorList>
    </citation>
    <scope>NUCLEOTIDE SEQUENCE [LARGE SCALE GENOMIC DNA]</scope>
    <source>
        <strain evidence="3 4">JCM 15976</strain>
    </source>
</reference>
<proteinExistence type="predicted"/>
<protein>
    <submittedName>
        <fullName evidence="3">Alpha/beta fold hydrolase</fullName>
    </submittedName>
</protein>
<dbReference type="PANTHER" id="PTHR43689">
    <property type="entry name" value="HYDROLASE"/>
    <property type="match status" value="1"/>
</dbReference>
<evidence type="ECO:0000256" key="1">
    <source>
        <dbReference type="SAM" id="SignalP"/>
    </source>
</evidence>
<dbReference type="GO" id="GO:0016787">
    <property type="term" value="F:hydrolase activity"/>
    <property type="evidence" value="ECO:0007669"/>
    <property type="project" value="UniProtKB-KW"/>
</dbReference>
<sequence length="275" mass="31342">MKQLLAKFLGFSLNVLSYISKSFAANRALALFSMPLKGKATEEQTEFLETSFREELMYDNIPIMTYRWVGKNKTILLLHGWESNSARWKNLILNLKKKDYNIIAIDAPAHGKSGGTSFNAILYSEFINVAVLKFKPEIIIGHSVGGMASIFFQYKYQTPFIKKFILLGAPSEFKDILGRYTKMMGYNQRINTKINSIILERFGVKPEEFSSSEYIKQNNSEGLIIHDEQDQIIPYKDALLIKNSFKNSKLITTQGMGHSLNNDTVTSYINDFIDA</sequence>
<comment type="caution">
    <text evidence="3">The sequence shown here is derived from an EMBL/GenBank/DDBJ whole genome shotgun (WGS) entry which is preliminary data.</text>
</comment>
<keyword evidence="3" id="KW-0378">Hydrolase</keyword>
<dbReference type="Proteomes" id="UP001500736">
    <property type="component" value="Unassembled WGS sequence"/>
</dbReference>
<feature type="signal peptide" evidence="1">
    <location>
        <begin position="1"/>
        <end position="24"/>
    </location>
</feature>
<dbReference type="EMBL" id="BAAAGF010000001">
    <property type="protein sequence ID" value="GAA0741582.1"/>
    <property type="molecule type" value="Genomic_DNA"/>
</dbReference>
<dbReference type="RefSeq" id="WP_343796733.1">
    <property type="nucleotide sequence ID" value="NZ_BAAAGF010000001.1"/>
</dbReference>
<dbReference type="Pfam" id="PF00561">
    <property type="entry name" value="Abhydrolase_1"/>
    <property type="match status" value="1"/>
</dbReference>
<accession>A0ABN1JK82</accession>
<dbReference type="InterPro" id="IPR000073">
    <property type="entry name" value="AB_hydrolase_1"/>
</dbReference>
<dbReference type="InterPro" id="IPR029058">
    <property type="entry name" value="AB_hydrolase_fold"/>
</dbReference>
<dbReference type="SUPFAM" id="SSF53474">
    <property type="entry name" value="alpha/beta-Hydrolases"/>
    <property type="match status" value="1"/>
</dbReference>
<name>A0ABN1JK82_9FLAO</name>